<comment type="subcellular location">
    <subcellularLocation>
        <location evidence="6">Cytoplasm</location>
    </subcellularLocation>
</comment>
<dbReference type="Gene3D" id="1.20.58.410">
    <property type="entry name" value="Release factor"/>
    <property type="match status" value="1"/>
</dbReference>
<dbReference type="RefSeq" id="WP_410036034.1">
    <property type="nucleotide sequence ID" value="NZ_JBGMEF010000048.1"/>
</dbReference>
<comment type="PTM">
    <text evidence="6">Methylated by PrmC. Methylation increases the termination efficiency of RF2.</text>
</comment>
<dbReference type="Pfam" id="PF00472">
    <property type="entry name" value="RF-1"/>
    <property type="match status" value="1"/>
</dbReference>
<evidence type="ECO:0000256" key="4">
    <source>
        <dbReference type="ARBA" id="ARBA00022481"/>
    </source>
</evidence>
<dbReference type="InterPro" id="IPR045853">
    <property type="entry name" value="Pep_chain_release_fac_I_sf"/>
</dbReference>
<feature type="domain" description="Prokaryotic-type class I peptide chain release factors" evidence="8">
    <location>
        <begin position="247"/>
        <end position="263"/>
    </location>
</feature>
<dbReference type="Pfam" id="PF03462">
    <property type="entry name" value="PCRF"/>
    <property type="match status" value="1"/>
</dbReference>
<reference evidence="9 10" key="1">
    <citation type="journal article" date="2025" name="Anaerobe">
        <title>Description of Anaerococcus kampingiae sp. nov., Anaerococcus groningensis sp. nov., Anaerococcus martiniensis sp. nov., and Anaerococcus cruorum sp. nov., isolated from human clinical specimens.</title>
        <authorList>
            <person name="Boiten K.E."/>
            <person name="Meijer J."/>
            <person name="van Wezel E.M."/>
            <person name="Veloo A.C.M."/>
        </authorList>
    </citation>
    <scope>NUCLEOTIDE SEQUENCE [LARGE SCALE GENOMIC DNA]</scope>
    <source>
        <strain evidence="9 10">ENR0874</strain>
    </source>
</reference>
<keyword evidence="7" id="KW-0175">Coiled coil</keyword>
<dbReference type="EMBL" id="JBGMEF010000048">
    <property type="protein sequence ID" value="MFO3668048.1"/>
    <property type="molecule type" value="Genomic_DNA"/>
</dbReference>
<comment type="function">
    <text evidence="1 6">Peptide chain release factor 2 directs the termination of translation in response to the peptide chain termination codons UGA and UAA.</text>
</comment>
<dbReference type="SUPFAM" id="SSF75620">
    <property type="entry name" value="Release factor"/>
    <property type="match status" value="1"/>
</dbReference>
<dbReference type="Gene3D" id="3.30.70.1660">
    <property type="match status" value="1"/>
</dbReference>
<dbReference type="PROSITE" id="PS00745">
    <property type="entry name" value="RF_PROK_I"/>
    <property type="match status" value="1"/>
</dbReference>
<keyword evidence="4 6" id="KW-0488">Methylation</keyword>
<dbReference type="Gene3D" id="3.30.160.20">
    <property type="match status" value="1"/>
</dbReference>
<comment type="similarity">
    <text evidence="2 6">Belongs to the prokaryotic/mitochondrial release factor family.</text>
</comment>
<evidence type="ECO:0000313" key="10">
    <source>
        <dbReference type="Proteomes" id="UP001637994"/>
    </source>
</evidence>
<name>A0ABW9MGC6_9FIRM</name>
<dbReference type="NCBIfam" id="TIGR00020">
    <property type="entry name" value="prfB"/>
    <property type="match status" value="1"/>
</dbReference>
<evidence type="ECO:0000256" key="3">
    <source>
        <dbReference type="ARBA" id="ARBA00019192"/>
    </source>
</evidence>
<evidence type="ECO:0000256" key="1">
    <source>
        <dbReference type="ARBA" id="ARBA00002613"/>
    </source>
</evidence>
<dbReference type="InterPro" id="IPR000352">
    <property type="entry name" value="Pep_chain_release_fac_I"/>
</dbReference>
<sequence length="369" mass="42034">MREIFELKEEIKNLSEILNLIGDSLDPAGLKKEIADLEKESIKEDFWNDSDRASKIMADLSDKKSDLEDYEKLEASLRDNEDLIGLVELSDEDEIQTLEEVDNNLKKLEKDIKSMKLKTQLDGEYDKNSCYLSINAGAGGLEATDWADMLYRMYTRYAEKRGYKVEVQDINNEEAGGIKSATLYIQGPYAYGYLKAEKGVHRLVRISPFDSQSRRHTSFSSVDVFPELDEDNEIEIDPSDLRIDTYRASGAGGQHVNKTDSAVRITHIPTGVVASSQAERSQMQNKETAMKLLLSKLIQIKEEEKREKIEDIQGKYSQIAWGSQIRSYVFQPYTMVKDHRTNYEMGNVEAVMDGDIQGFIDAYLAKNEN</sequence>
<dbReference type="InterPro" id="IPR005139">
    <property type="entry name" value="PCRF"/>
</dbReference>
<dbReference type="SMART" id="SM00937">
    <property type="entry name" value="PCRF"/>
    <property type="match status" value="1"/>
</dbReference>
<evidence type="ECO:0000256" key="6">
    <source>
        <dbReference type="HAMAP-Rule" id="MF_00094"/>
    </source>
</evidence>
<dbReference type="PANTHER" id="PTHR43116">
    <property type="entry name" value="PEPTIDE CHAIN RELEASE FACTOR 2"/>
    <property type="match status" value="1"/>
</dbReference>
<evidence type="ECO:0000256" key="7">
    <source>
        <dbReference type="SAM" id="Coils"/>
    </source>
</evidence>
<dbReference type="HAMAP" id="MF_00094">
    <property type="entry name" value="Rel_fac_2"/>
    <property type="match status" value="1"/>
</dbReference>
<feature type="coiled-coil region" evidence="7">
    <location>
        <begin position="60"/>
        <end position="118"/>
    </location>
</feature>
<proteinExistence type="inferred from homology"/>
<dbReference type="InterPro" id="IPR004374">
    <property type="entry name" value="PrfB"/>
</dbReference>
<keyword evidence="5 6" id="KW-0648">Protein biosynthesis</keyword>
<feature type="modified residue" description="N5-methylglutamine" evidence="6">
    <location>
        <position position="254"/>
    </location>
</feature>
<evidence type="ECO:0000259" key="8">
    <source>
        <dbReference type="PROSITE" id="PS00745"/>
    </source>
</evidence>
<keyword evidence="10" id="KW-1185">Reference proteome</keyword>
<evidence type="ECO:0000256" key="5">
    <source>
        <dbReference type="ARBA" id="ARBA00022917"/>
    </source>
</evidence>
<accession>A0ABW9MGC6</accession>
<evidence type="ECO:0000313" key="9">
    <source>
        <dbReference type="EMBL" id="MFO3668048.1"/>
    </source>
</evidence>
<organism evidence="9 10">
    <name type="scientific">Anaerococcus kampingae</name>
    <dbReference type="NCBI Taxonomy" id="3115614"/>
    <lineage>
        <taxon>Bacteria</taxon>
        <taxon>Bacillati</taxon>
        <taxon>Bacillota</taxon>
        <taxon>Tissierellia</taxon>
        <taxon>Tissierellales</taxon>
        <taxon>Peptoniphilaceae</taxon>
        <taxon>Anaerococcus</taxon>
    </lineage>
</organism>
<dbReference type="PANTHER" id="PTHR43116:SF3">
    <property type="entry name" value="CLASS I PEPTIDE CHAIN RELEASE FACTOR"/>
    <property type="match status" value="1"/>
</dbReference>
<gene>
    <name evidence="6 9" type="primary">prfB</name>
    <name evidence="9" type="ORF">ACCQ42_09810</name>
</gene>
<comment type="caution">
    <text evidence="9">The sequence shown here is derived from an EMBL/GenBank/DDBJ whole genome shotgun (WGS) entry which is preliminary data.</text>
</comment>
<protein>
    <recommendedName>
        <fullName evidence="3 6">Peptide chain release factor 2</fullName>
        <shortName evidence="6">RF-2</shortName>
    </recommendedName>
</protein>
<keyword evidence="6" id="KW-0963">Cytoplasm</keyword>
<evidence type="ECO:0000256" key="2">
    <source>
        <dbReference type="ARBA" id="ARBA00010835"/>
    </source>
</evidence>
<dbReference type="Proteomes" id="UP001637994">
    <property type="component" value="Unassembled WGS sequence"/>
</dbReference>